<proteinExistence type="predicted"/>
<name>A0A0D0VSB4_CRYGA</name>
<dbReference type="HOGENOM" id="CLU_2573812_0_0_1"/>
<organism evidence="1">
    <name type="scientific">Cryptococcus bacillisporus CA1280</name>
    <dbReference type="NCBI Taxonomy" id="1296109"/>
    <lineage>
        <taxon>Eukaryota</taxon>
        <taxon>Fungi</taxon>
        <taxon>Dikarya</taxon>
        <taxon>Basidiomycota</taxon>
        <taxon>Agaricomycotina</taxon>
        <taxon>Tremellomycetes</taxon>
        <taxon>Tremellales</taxon>
        <taxon>Cryptococcaceae</taxon>
        <taxon>Cryptococcus</taxon>
        <taxon>Cryptococcus gattii species complex</taxon>
    </lineage>
</organism>
<dbReference type="EMBL" id="KN847975">
    <property type="protein sequence ID" value="KIR49374.1"/>
    <property type="molecule type" value="Genomic_DNA"/>
</dbReference>
<protein>
    <submittedName>
        <fullName evidence="1">Uncharacterized protein</fullName>
    </submittedName>
</protein>
<sequence length="81" mass="8832">MPVATKTDQELFQAITASAGFAPSLALSIKIIGTDDVPPEDVKGRRKLDGWRMRYEGVVTENMTNLIGNMHGAAISWIIDT</sequence>
<evidence type="ECO:0000313" key="1">
    <source>
        <dbReference type="EMBL" id="KIR49374.1"/>
    </source>
</evidence>
<gene>
    <name evidence="1" type="ORF">I312_01529</name>
</gene>
<dbReference type="AlphaFoldDB" id="A0A0D0VSB4"/>
<reference evidence="1" key="1">
    <citation type="submission" date="2015-01" db="EMBL/GenBank/DDBJ databases">
        <title>The Genome Sequence of Cryptococcus gattii CA1280.</title>
        <authorList>
            <consortium name="The Broad Institute Genomics Platform"/>
            <person name="Cuomo C."/>
            <person name="Litvintseva A."/>
            <person name="Chen Y."/>
            <person name="Heitman J."/>
            <person name="Sun S."/>
            <person name="Springer D."/>
            <person name="Dromer F."/>
            <person name="Young S."/>
            <person name="Zeng Q."/>
            <person name="Gargeya S."/>
            <person name="Abouelleil A."/>
            <person name="Alvarado L."/>
            <person name="Chapman S.B."/>
            <person name="Gainer-Dewar J."/>
            <person name="Goldberg J."/>
            <person name="Griggs A."/>
            <person name="Gujja S."/>
            <person name="Hansen M."/>
            <person name="Howarth C."/>
            <person name="Imamovic A."/>
            <person name="Larimer J."/>
            <person name="Murphy C."/>
            <person name="Naylor J."/>
            <person name="Pearson M."/>
            <person name="Priest M."/>
            <person name="Roberts A."/>
            <person name="Saif S."/>
            <person name="Shea T."/>
            <person name="Sykes S."/>
            <person name="Wortman J."/>
            <person name="Nusbaum C."/>
            <person name="Birren B."/>
        </authorList>
    </citation>
    <scope>NUCLEOTIDE SEQUENCE [LARGE SCALE GENOMIC DNA]</scope>
    <source>
        <strain evidence="1">CA1280</strain>
    </source>
</reference>
<accession>A0A0D0VSB4</accession>
<dbReference type="OrthoDB" id="2831072at2759"/>